<dbReference type="Gene3D" id="3.40.50.1010">
    <property type="entry name" value="5'-nuclease"/>
    <property type="match status" value="1"/>
</dbReference>
<dbReference type="EMBL" id="CP018092">
    <property type="protein sequence ID" value="ATS18277.1"/>
    <property type="molecule type" value="Genomic_DNA"/>
</dbReference>
<gene>
    <name evidence="2" type="ORF">BRW62_05370</name>
</gene>
<proteinExistence type="predicted"/>
<dbReference type="InterPro" id="IPR029060">
    <property type="entry name" value="PIN-like_dom_sf"/>
</dbReference>
<name>A0A2D2Q1Z0_PARLV</name>
<dbReference type="Proteomes" id="UP000231057">
    <property type="component" value="Chromosome"/>
</dbReference>
<dbReference type="InterPro" id="IPR002716">
    <property type="entry name" value="PIN_dom"/>
</dbReference>
<dbReference type="Pfam" id="PF01850">
    <property type="entry name" value="PIN"/>
    <property type="match status" value="1"/>
</dbReference>
<sequence length="146" mass="16738">MVRVYLDTSVFHRPFDDQSQAKIFLETQATILIFQVIESRQIELVVSEVLEYEISRNPKQEQTLFVLTYFRFATHNQTLTPAIKDRAKKLQESGIKLLDALHVACAEAANCNYMLTCDRRLINRCTSLTISVLNPVDFILELGNEG</sequence>
<reference evidence="3" key="2">
    <citation type="journal article" date="2022" name="Front. Microbiol.">
        <title>Comparative Genomic Analysis Revealed Distinct Molecular Components and Organization of CO2-Concentrating Mechanism in Thermophilic Cyanobacteria.</title>
        <authorList>
            <person name="Tang J."/>
            <person name="Zhou H."/>
            <person name="Yao D."/>
            <person name="Riaz S."/>
            <person name="You D."/>
            <person name="Klepacz-Smolka A."/>
            <person name="Daroch M."/>
        </authorList>
    </citation>
    <scope>NUCLEOTIDE SEQUENCE [LARGE SCALE GENOMIC DNA]</scope>
    <source>
        <strain evidence="3">PCC 6715</strain>
    </source>
</reference>
<evidence type="ECO:0000259" key="1">
    <source>
        <dbReference type="Pfam" id="PF01850"/>
    </source>
</evidence>
<protein>
    <submittedName>
        <fullName evidence="2">PIN domain-containing protein</fullName>
    </submittedName>
</protein>
<evidence type="ECO:0000313" key="3">
    <source>
        <dbReference type="Proteomes" id="UP000231057"/>
    </source>
</evidence>
<dbReference type="SUPFAM" id="SSF88723">
    <property type="entry name" value="PIN domain-like"/>
    <property type="match status" value="1"/>
</dbReference>
<keyword evidence="3" id="KW-1185">Reference proteome</keyword>
<feature type="domain" description="PIN" evidence="1">
    <location>
        <begin position="4"/>
        <end position="122"/>
    </location>
</feature>
<organism evidence="2 3">
    <name type="scientific">Parathermosynechococcus lividus PCC 6715</name>
    <dbReference type="NCBI Taxonomy" id="1917166"/>
    <lineage>
        <taxon>Bacteria</taxon>
        <taxon>Bacillati</taxon>
        <taxon>Cyanobacteriota</taxon>
        <taxon>Cyanophyceae</taxon>
        <taxon>Acaryochloridales</taxon>
        <taxon>Thermosynechococcaceae</taxon>
        <taxon>Parathermosynechococcus</taxon>
    </lineage>
</organism>
<accession>A0A2D2Q1Z0</accession>
<dbReference type="KEGG" id="slw:BRW62_05370"/>
<dbReference type="AlphaFoldDB" id="A0A2D2Q1Z0"/>
<reference evidence="2 3" key="1">
    <citation type="submission" date="2016-11" db="EMBL/GenBank/DDBJ databases">
        <title>Complete genome sequence of thermophilic cyanobacteria strain Synechococcus sp. PCC6715.</title>
        <authorList>
            <person name="Tang J."/>
            <person name="Daroch M."/>
            <person name="Liang Y."/>
            <person name="Jiang D."/>
            <person name="Shah M."/>
        </authorList>
    </citation>
    <scope>NUCLEOTIDE SEQUENCE [LARGE SCALE GENOMIC DNA]</scope>
    <source>
        <strain evidence="2 3">PCC 6715</strain>
    </source>
</reference>
<evidence type="ECO:0000313" key="2">
    <source>
        <dbReference type="EMBL" id="ATS18277.1"/>
    </source>
</evidence>
<dbReference type="OrthoDB" id="5624224at2"/>